<feature type="transmembrane region" description="Helical" evidence="3">
    <location>
        <begin position="514"/>
        <end position="536"/>
    </location>
</feature>
<dbReference type="PATRIC" id="fig|1227498.3.peg.1188"/>
<dbReference type="GO" id="GO:0020037">
    <property type="term" value="F:heme binding"/>
    <property type="evidence" value="ECO:0007669"/>
    <property type="project" value="InterPro"/>
</dbReference>
<protein>
    <submittedName>
        <fullName evidence="5">Cytochrome c-type biogenesis protein</fullName>
    </submittedName>
</protein>
<feature type="transmembrane region" description="Helical" evidence="3">
    <location>
        <begin position="183"/>
        <end position="203"/>
    </location>
</feature>
<evidence type="ECO:0000313" key="5">
    <source>
        <dbReference type="EMBL" id="ELY64006.1"/>
    </source>
</evidence>
<organism evidence="5 6">
    <name type="scientific">Natronococcus jeotgali DSM 18795</name>
    <dbReference type="NCBI Taxonomy" id="1227498"/>
    <lineage>
        <taxon>Archaea</taxon>
        <taxon>Methanobacteriati</taxon>
        <taxon>Methanobacteriota</taxon>
        <taxon>Stenosarchaea group</taxon>
        <taxon>Halobacteria</taxon>
        <taxon>Halobacteriales</taxon>
        <taxon>Natrialbaceae</taxon>
        <taxon>Natronococcus</taxon>
    </lineage>
</organism>
<dbReference type="InterPro" id="IPR003567">
    <property type="entry name" value="Cyt_c_biogenesis"/>
</dbReference>
<feature type="transmembrane region" description="Helical" evidence="3">
    <location>
        <begin position="366"/>
        <end position="385"/>
    </location>
</feature>
<feature type="transmembrane region" description="Helical" evidence="3">
    <location>
        <begin position="764"/>
        <end position="786"/>
    </location>
</feature>
<feature type="transmembrane region" description="Helical" evidence="3">
    <location>
        <begin position="95"/>
        <end position="112"/>
    </location>
</feature>
<gene>
    <name evidence="5" type="ORF">C492_05782</name>
</gene>
<dbReference type="GO" id="GO:0016020">
    <property type="term" value="C:membrane"/>
    <property type="evidence" value="ECO:0007669"/>
    <property type="project" value="InterPro"/>
</dbReference>
<feature type="transmembrane region" description="Helical" evidence="3">
    <location>
        <begin position="261"/>
        <end position="278"/>
    </location>
</feature>
<evidence type="ECO:0000256" key="3">
    <source>
        <dbReference type="SAM" id="Phobius"/>
    </source>
</evidence>
<feature type="transmembrane region" description="Helical" evidence="3">
    <location>
        <begin position="223"/>
        <end position="241"/>
    </location>
</feature>
<comment type="caution">
    <text evidence="5">The sequence shown here is derived from an EMBL/GenBank/DDBJ whole genome shotgun (WGS) entry which is preliminary data.</text>
</comment>
<keyword evidence="3" id="KW-1133">Transmembrane helix</keyword>
<feature type="transmembrane region" description="Helical" evidence="3">
    <location>
        <begin position="436"/>
        <end position="453"/>
    </location>
</feature>
<feature type="transmembrane region" description="Helical" evidence="3">
    <location>
        <begin position="290"/>
        <end position="310"/>
    </location>
</feature>
<dbReference type="InterPro" id="IPR002541">
    <property type="entry name" value="Cyt_c_assembly"/>
</dbReference>
<feature type="transmembrane region" description="Helical" evidence="3">
    <location>
        <begin position="405"/>
        <end position="424"/>
    </location>
</feature>
<keyword evidence="6" id="KW-1185">Reference proteome</keyword>
<proteinExistence type="inferred from homology"/>
<keyword evidence="3" id="KW-0812">Transmembrane</keyword>
<feature type="transmembrane region" description="Helical" evidence="3">
    <location>
        <begin position="6"/>
        <end position="26"/>
    </location>
</feature>
<evidence type="ECO:0000256" key="2">
    <source>
        <dbReference type="ARBA" id="ARBA00022748"/>
    </source>
</evidence>
<dbReference type="STRING" id="1227498.C492_05782"/>
<keyword evidence="3" id="KW-0472">Membrane</keyword>
<evidence type="ECO:0000313" key="6">
    <source>
        <dbReference type="Proteomes" id="UP000011531"/>
    </source>
</evidence>
<dbReference type="AlphaFoldDB" id="L9XRI7"/>
<dbReference type="PANTHER" id="PTHR43653">
    <property type="entry name" value="CYTOCHROME C ASSEMBLY PROTEIN-RELATED"/>
    <property type="match status" value="1"/>
</dbReference>
<feature type="transmembrane region" description="Helical" evidence="3">
    <location>
        <begin position="322"/>
        <end position="346"/>
    </location>
</feature>
<feature type="domain" description="Cytochrome c assembly protein" evidence="4">
    <location>
        <begin position="94"/>
        <end position="308"/>
    </location>
</feature>
<feature type="transmembrane region" description="Helical" evidence="3">
    <location>
        <begin position="473"/>
        <end position="494"/>
    </location>
</feature>
<feature type="transmembrane region" description="Helical" evidence="3">
    <location>
        <begin position="124"/>
        <end position="142"/>
    </location>
</feature>
<keyword evidence="2" id="KW-0201">Cytochrome c-type biogenesis</keyword>
<dbReference type="Proteomes" id="UP000011531">
    <property type="component" value="Unassembled WGS sequence"/>
</dbReference>
<evidence type="ECO:0000259" key="4">
    <source>
        <dbReference type="Pfam" id="PF01578"/>
    </source>
</evidence>
<dbReference type="GO" id="GO:0017004">
    <property type="term" value="P:cytochrome complex assembly"/>
    <property type="evidence" value="ECO:0007669"/>
    <property type="project" value="UniProtKB-KW"/>
</dbReference>
<dbReference type="GO" id="GO:0015232">
    <property type="term" value="F:heme transmembrane transporter activity"/>
    <property type="evidence" value="ECO:0007669"/>
    <property type="project" value="InterPro"/>
</dbReference>
<comment type="similarity">
    <text evidence="1">Belongs to the CcmF/CycK/Ccl1/NrfE/CcsA family.</text>
</comment>
<dbReference type="PRINTS" id="PR01410">
    <property type="entry name" value="CCBIOGENESIS"/>
</dbReference>
<accession>L9XRI7</accession>
<sequence>MGEPMIGTALLSGATLTGLVATLLLFRGYLRRDDAYATAVVPLIGTTGALLVVALGYLTYQFVVTDYTNAYVWNNTANYIPLLYRVTGVYAGNEGSILLWASLTAVVAFWAARRRGIGSPDAKLVQGLTVGIATYFAAMLLVDSPFTDIAAEFPEMNEGYVPLDGTGLNPLLIDPYMAIHPPIMFIGYALMTMPFAIGVAHFVSTIRGDGGIFGDWIGSITRWLRASWLFLTAAIVLGSLWSYRVLGWGGIWAWDPVETAVLIPWIFLTATLHAVMNYRSRSTYATLAPAMTATTLALVVYATAIVRSGVFRSVHSFADDGIGFALLLLLAVTTILGIGLPLGYWLLREPDASSGESGPWISRPNLLHLAVLGIGLLGFVSVWGLTFPVLNTYITGMEVEVTDTYYNMWSYPILLGILLTLGFYMDYDVEGRRRALLSLSAFTAATLVAALIAPTEAWMLTDTGPNDALFYRLIGDASVLSLLPPVAYVTLTVLKRALELIPGSPNRHYQFKQVGIAMIHVGFAILVVTVALSYLFTAQSSVIVSDARQEAELNDAPVHDVPDSAYAVQVDDYREYQRPADPDVRDVALSVEEVTARGESIHETAQPVYGTVTEINQGPEATIVQLDDSPIWLGVVGEGQESVDVSEGDQVVGVGFVMWDYLPDMSRTDAVVVAEPGNVGPVTNPPEAVDQTRVEGSAVGLTVYEGGDPIGSGSAGQEQYRQQGDMEVRDVFVDRGLAHDTYVIAAVDDGTASLTIRQIPLMNLMRASTVVLLTGMLVVLLFDPAYGLARAWSRRTDQPNAAEAETPSDD</sequence>
<dbReference type="PANTHER" id="PTHR43653:SF1">
    <property type="entry name" value="CYTOCHROME C-TYPE BIOGENESIS PROTEIN CCMF"/>
    <property type="match status" value="1"/>
</dbReference>
<dbReference type="EMBL" id="AOIA01000034">
    <property type="protein sequence ID" value="ELY64006.1"/>
    <property type="molecule type" value="Genomic_DNA"/>
</dbReference>
<reference evidence="5 6" key="1">
    <citation type="journal article" date="2014" name="PLoS Genet.">
        <title>Phylogenetically driven sequencing of extremely halophilic archaea reveals strategies for static and dynamic osmo-response.</title>
        <authorList>
            <person name="Becker E.A."/>
            <person name="Seitzer P.M."/>
            <person name="Tritt A."/>
            <person name="Larsen D."/>
            <person name="Krusor M."/>
            <person name="Yao A.I."/>
            <person name="Wu D."/>
            <person name="Madern D."/>
            <person name="Eisen J.A."/>
            <person name="Darling A.E."/>
            <person name="Facciotti M.T."/>
        </authorList>
    </citation>
    <scope>NUCLEOTIDE SEQUENCE [LARGE SCALE GENOMIC DNA]</scope>
    <source>
        <strain evidence="5 6">DSM 18795</strain>
    </source>
</reference>
<name>L9XRI7_9EURY</name>
<feature type="transmembrane region" description="Helical" evidence="3">
    <location>
        <begin position="38"/>
        <end position="60"/>
    </location>
</feature>
<dbReference type="Pfam" id="PF01578">
    <property type="entry name" value="Cytochrom_C_asm"/>
    <property type="match status" value="1"/>
</dbReference>
<evidence type="ECO:0000256" key="1">
    <source>
        <dbReference type="ARBA" id="ARBA00009186"/>
    </source>
</evidence>